<feature type="transmembrane region" description="Helical" evidence="2">
    <location>
        <begin position="78"/>
        <end position="99"/>
    </location>
</feature>
<feature type="transmembrane region" description="Helical" evidence="2">
    <location>
        <begin position="756"/>
        <end position="777"/>
    </location>
</feature>
<evidence type="ECO:0000313" key="5">
    <source>
        <dbReference type="Proteomes" id="UP000298138"/>
    </source>
</evidence>
<dbReference type="OrthoDB" id="9451547at2759"/>
<feature type="signal peptide" evidence="3">
    <location>
        <begin position="1"/>
        <end position="15"/>
    </location>
</feature>
<name>A0A4S2MRF9_9PEZI</name>
<sequence length="809" mass="92997">MSLLLLLLFVDSASAANRTLNYTRVGWVPEPDGRGTLSIILLCGISLGLCIWTALHLNIEPASLKLGLKPPPGYMGKIVWAFVALIAPELVSTVALHQFLVVRRFCSKANHNVPRKERITMSKAFFAIMGGLAVVRAHPWSDGERFNPVDVSPLRLLRHNHRRRQESKGWYYRSQAAPLQYLERDELVPVPIDALATEEWRQNLQRISDHEIDVRSKADGLAKVIVCSQAIWVFLQCITRSIDYLPITPLELTTILHIVNLIFMYAAWWKKPVDAGRSMILVTKPNIKDAFHWDILERDFVQFLETEHKKDHVMHPYVSLSDWMMYRRERRWRGDTLSHFLDLAAVVFDPDGNDSEGEEARYYSEYNVQDENLLRKLNYLNTLAHSALNTSKGHVRLDGALITDKNHQRTTLEIISRILNVLDKIYDGIIPDECLRELRSGRRSEDITRSSLDPTSRTEPLAMSGEATPPDKFDSVNVDSIVTISGERTAPNDSSSMDIRVDIPSINSGDDTPQVNSKSELRREKENRQRLRWKQAVFEYRAEINPLSTIEFKLEESFQSVSNDGELKTIHTNSLLEVIKLLDRFTASLLPKDRSTWWGRKKQLLVDTWSIITYTFSQSLIRNQFIHIPGLFSHNPFFERFEISEPERTDEESAKETQEGVVVAPHEYIWTYFDTRWQFRHRVYLVLYAGTAGCLYGGLHAIKWNQEFPTAIEQRMWQISCIMGLMGILPVIAFGATGFASLWFKSYRGQKMFQVFCIVSGVIMAVCFLFARCFLMIESWLSLRSLPQSAYLTVKWLDFWKGGISIGQQ</sequence>
<feature type="transmembrane region" description="Helical" evidence="2">
    <location>
        <begin position="39"/>
        <end position="57"/>
    </location>
</feature>
<dbReference type="InParanoid" id="A0A4S2MRF9"/>
<feature type="chain" id="PRO_5020860442" evidence="3">
    <location>
        <begin position="16"/>
        <end position="809"/>
    </location>
</feature>
<organism evidence="4 5">
    <name type="scientific">Ascodesmis nigricans</name>
    <dbReference type="NCBI Taxonomy" id="341454"/>
    <lineage>
        <taxon>Eukaryota</taxon>
        <taxon>Fungi</taxon>
        <taxon>Dikarya</taxon>
        <taxon>Ascomycota</taxon>
        <taxon>Pezizomycotina</taxon>
        <taxon>Pezizomycetes</taxon>
        <taxon>Pezizales</taxon>
        <taxon>Ascodesmidaceae</taxon>
        <taxon>Ascodesmis</taxon>
    </lineage>
</organism>
<keyword evidence="2" id="KW-0472">Membrane</keyword>
<accession>A0A4S2MRF9</accession>
<keyword evidence="3" id="KW-0732">Signal</keyword>
<feature type="transmembrane region" description="Helical" evidence="2">
    <location>
        <begin position="722"/>
        <end position="744"/>
    </location>
</feature>
<feature type="region of interest" description="Disordered" evidence="1">
    <location>
        <begin position="442"/>
        <end position="523"/>
    </location>
</feature>
<protein>
    <submittedName>
        <fullName evidence="4">Uncharacterized protein</fullName>
    </submittedName>
</protein>
<evidence type="ECO:0000313" key="4">
    <source>
        <dbReference type="EMBL" id="TGZ78469.1"/>
    </source>
</evidence>
<evidence type="ECO:0000256" key="1">
    <source>
        <dbReference type="SAM" id="MobiDB-lite"/>
    </source>
</evidence>
<evidence type="ECO:0000256" key="3">
    <source>
        <dbReference type="SAM" id="SignalP"/>
    </source>
</evidence>
<feature type="compositionally biased region" description="Polar residues" evidence="1">
    <location>
        <begin position="505"/>
        <end position="518"/>
    </location>
</feature>
<dbReference type="EMBL" id="ML220141">
    <property type="protein sequence ID" value="TGZ78469.1"/>
    <property type="molecule type" value="Genomic_DNA"/>
</dbReference>
<keyword evidence="2" id="KW-1133">Transmembrane helix</keyword>
<keyword evidence="5" id="KW-1185">Reference proteome</keyword>
<evidence type="ECO:0000256" key="2">
    <source>
        <dbReference type="SAM" id="Phobius"/>
    </source>
</evidence>
<dbReference type="STRING" id="341454.A0A4S2MRF9"/>
<reference evidence="4 5" key="1">
    <citation type="submission" date="2019-04" db="EMBL/GenBank/DDBJ databases">
        <title>Comparative genomics and transcriptomics to analyze fruiting body development in filamentous ascomycetes.</title>
        <authorList>
            <consortium name="DOE Joint Genome Institute"/>
            <person name="Lutkenhaus R."/>
            <person name="Traeger S."/>
            <person name="Breuer J."/>
            <person name="Kuo A."/>
            <person name="Lipzen A."/>
            <person name="Pangilinan J."/>
            <person name="Dilworth D."/>
            <person name="Sandor L."/>
            <person name="Poggeler S."/>
            <person name="Barry K."/>
            <person name="Grigoriev I.V."/>
            <person name="Nowrousian M."/>
        </authorList>
    </citation>
    <scope>NUCLEOTIDE SEQUENCE [LARGE SCALE GENOMIC DNA]</scope>
    <source>
        <strain evidence="4 5">CBS 389.68</strain>
    </source>
</reference>
<dbReference type="Proteomes" id="UP000298138">
    <property type="component" value="Unassembled WGS sequence"/>
</dbReference>
<feature type="compositionally biased region" description="Polar residues" evidence="1">
    <location>
        <begin position="449"/>
        <end position="458"/>
    </location>
</feature>
<dbReference type="AlphaFoldDB" id="A0A4S2MRF9"/>
<dbReference type="PANTHER" id="PTHR35043">
    <property type="entry name" value="TRANSCRIPTION FACTOR DOMAIN-CONTAINING PROTEIN"/>
    <property type="match status" value="1"/>
</dbReference>
<feature type="transmembrane region" description="Helical" evidence="2">
    <location>
        <begin position="683"/>
        <end position="702"/>
    </location>
</feature>
<gene>
    <name evidence="4" type="ORF">EX30DRAFT_343189</name>
</gene>
<proteinExistence type="predicted"/>
<keyword evidence="2" id="KW-0812">Transmembrane</keyword>
<dbReference type="PANTHER" id="PTHR35043:SF7">
    <property type="entry name" value="TRANSCRIPTION FACTOR DOMAIN-CONTAINING PROTEIN"/>
    <property type="match status" value="1"/>
</dbReference>
<feature type="transmembrane region" description="Helical" evidence="2">
    <location>
        <begin position="221"/>
        <end position="242"/>
    </location>
</feature>
<feature type="transmembrane region" description="Helical" evidence="2">
    <location>
        <begin position="248"/>
        <end position="269"/>
    </location>
</feature>